<evidence type="ECO:0000313" key="1">
    <source>
        <dbReference type="EMBL" id="KAF7365070.1"/>
    </source>
</evidence>
<name>A0A8H6YPX5_9AGAR</name>
<organism evidence="1 2">
    <name type="scientific">Mycena venus</name>
    <dbReference type="NCBI Taxonomy" id="2733690"/>
    <lineage>
        <taxon>Eukaryota</taxon>
        <taxon>Fungi</taxon>
        <taxon>Dikarya</taxon>
        <taxon>Basidiomycota</taxon>
        <taxon>Agaricomycotina</taxon>
        <taxon>Agaricomycetes</taxon>
        <taxon>Agaricomycetidae</taxon>
        <taxon>Agaricales</taxon>
        <taxon>Marasmiineae</taxon>
        <taxon>Mycenaceae</taxon>
        <taxon>Mycena</taxon>
    </lineage>
</organism>
<keyword evidence="2" id="KW-1185">Reference proteome</keyword>
<accession>A0A8H6YPX5</accession>
<reference evidence="1" key="1">
    <citation type="submission" date="2020-05" db="EMBL/GenBank/DDBJ databases">
        <title>Mycena genomes resolve the evolution of fungal bioluminescence.</title>
        <authorList>
            <person name="Tsai I.J."/>
        </authorList>
    </citation>
    <scope>NUCLEOTIDE SEQUENCE</scope>
    <source>
        <strain evidence="1">CCC161011</strain>
    </source>
</reference>
<dbReference type="OrthoDB" id="3020121at2759"/>
<protein>
    <submittedName>
        <fullName evidence="1">Uncharacterized protein</fullName>
    </submittedName>
</protein>
<dbReference type="AlphaFoldDB" id="A0A8H6YPX5"/>
<proteinExistence type="predicted"/>
<dbReference type="Proteomes" id="UP000620124">
    <property type="component" value="Unassembled WGS sequence"/>
</dbReference>
<sequence length="126" mass="14901">MSDILDQLAGIKILLQEQAEDCAQRAKYEQERREASDKRRAETEAIEAQVRAKLQKIVERREEKEIQAERIPRVESAEIDLLLELIKDNHNSRMEMIQTFIEDCSTLQHQQRTKLLEEISRLRKKS</sequence>
<gene>
    <name evidence="1" type="ORF">MVEN_00378200</name>
</gene>
<evidence type="ECO:0000313" key="2">
    <source>
        <dbReference type="Proteomes" id="UP000620124"/>
    </source>
</evidence>
<dbReference type="EMBL" id="JACAZI010000003">
    <property type="protein sequence ID" value="KAF7365070.1"/>
    <property type="molecule type" value="Genomic_DNA"/>
</dbReference>
<comment type="caution">
    <text evidence="1">The sequence shown here is derived from an EMBL/GenBank/DDBJ whole genome shotgun (WGS) entry which is preliminary data.</text>
</comment>